<reference evidence="3 4" key="1">
    <citation type="submission" date="2014-04" db="EMBL/GenBank/DDBJ databases">
        <title>Draft genome sequence of Photobacterium halotolerans S2753: a solonamide, ngercheumicin and holomycin producer.</title>
        <authorList>
            <person name="Machado H.R."/>
            <person name="Gram L."/>
        </authorList>
    </citation>
    <scope>NUCLEOTIDE SEQUENCE [LARGE SCALE GENOMIC DNA]</scope>
    <source>
        <strain evidence="3 4">S2753</strain>
    </source>
</reference>
<evidence type="ECO:0000256" key="1">
    <source>
        <dbReference type="SAM" id="SignalP"/>
    </source>
</evidence>
<dbReference type="InterPro" id="IPR052956">
    <property type="entry name" value="Mesenchyme-surface_protein"/>
</dbReference>
<sequence length="737" mass="80580">MTMKRNVRWLALTVSAGLSAISPLTYAASEKTDIPWAFQRISAFPTYLNLPATQSKQNETSAEMISATDDQRFVLYTDSPAKGIGVVDLNDPRQPKPAGFFALDGEPTSLDVTRDSALIAVNTSESYTRPGGYLAHWRISTRQEVSRCDLGGQPDSVAISPDKSLLAVAIENERDEDLNDGKLPQLPAGGLVVIPLQSGVPQCDAKRWVNLTGLATIAPSDPEPEFVAINAQNQIVVTLQENNHLVIVDGRSGNVINHFSAGEVNLDHVDIKEEKALHFEGALRQVRREPDAVKWLDDHRFVTANEGDYQGGSRGFTIFDTTGKVLYESGMDFEHRAALAGHYPEKRSENKGIEPEGLAVGTFGSQQYIFVLSERGSVVGVYRDTGAAPEFVQLLPSGMSPESAIALADRALFVTANETDLGKDGGARAHVMVYEWRQGAAVYPQIQSVMRNGQPIGWGALSGLVADEQHSGRLYAVNDSFYQKQPAIFQVDARQQPALIERMIPVTRDGKAAKGLDLEGITLDGNGGFWLASEGNRKKAVPHALYHVNAQGEILAQVDFPDRLLEHETRFGAEGVTKVGDVLWVAIQRPWKDDPKNTTKLLAYHLKEKRWQAVRYPLEAVDFGWVGLSEIAAYGDSLYLIERDNQIGAQAAIKQITRVRLKDLHPADLGADLPLVRKEVVRDLLPELKSTGGYVVDKVEGLAIDHHGQAFIVTDNDGVDDSSGETLFFSLGDLSAL</sequence>
<dbReference type="InterPro" id="IPR011048">
    <property type="entry name" value="Haem_d1_sf"/>
</dbReference>
<protein>
    <submittedName>
        <fullName evidence="3">Alkaline phosphatase</fullName>
    </submittedName>
</protein>
<dbReference type="EMBL" id="JMIB01000031">
    <property type="protein sequence ID" value="KDM90539.1"/>
    <property type="molecule type" value="Genomic_DNA"/>
</dbReference>
<dbReference type="SUPFAM" id="SSF51004">
    <property type="entry name" value="C-terminal (heme d1) domain of cytochrome cd1-nitrite reductase"/>
    <property type="match status" value="1"/>
</dbReference>
<dbReference type="InterPro" id="IPR027372">
    <property type="entry name" value="Phytase-like_dom"/>
</dbReference>
<dbReference type="PANTHER" id="PTHR46928">
    <property type="entry name" value="MESENCHYME-SPECIFIC CELL SURFACE GLYCOPROTEIN"/>
    <property type="match status" value="1"/>
</dbReference>
<evidence type="ECO:0000313" key="3">
    <source>
        <dbReference type="EMBL" id="KDM90539.1"/>
    </source>
</evidence>
<proteinExistence type="predicted"/>
<evidence type="ECO:0000313" key="4">
    <source>
        <dbReference type="Proteomes" id="UP000027192"/>
    </source>
</evidence>
<dbReference type="Proteomes" id="UP000027192">
    <property type="component" value="Unassembled WGS sequence"/>
</dbReference>
<dbReference type="PANTHER" id="PTHR46928:SF1">
    <property type="entry name" value="MESENCHYME-SPECIFIC CELL SURFACE GLYCOPROTEIN"/>
    <property type="match status" value="1"/>
</dbReference>
<feature type="domain" description="Phytase-like" evidence="2">
    <location>
        <begin position="457"/>
        <end position="717"/>
    </location>
</feature>
<name>A0A066RJN1_9GAMM</name>
<dbReference type="AlphaFoldDB" id="A0A066RJN1"/>
<dbReference type="OrthoDB" id="9803927at2"/>
<comment type="caution">
    <text evidence="3">The sequence shown here is derived from an EMBL/GenBank/DDBJ whole genome shotgun (WGS) entry which is preliminary data.</text>
</comment>
<keyword evidence="4" id="KW-1185">Reference proteome</keyword>
<keyword evidence="1" id="KW-0732">Signal</keyword>
<feature type="signal peptide" evidence="1">
    <location>
        <begin position="1"/>
        <end position="27"/>
    </location>
</feature>
<evidence type="ECO:0000259" key="2">
    <source>
        <dbReference type="Pfam" id="PF13449"/>
    </source>
</evidence>
<gene>
    <name evidence="3" type="ORF">EA58_16580</name>
</gene>
<dbReference type="Gene3D" id="2.130.10.10">
    <property type="entry name" value="YVTN repeat-like/Quinoprotein amine dehydrogenase"/>
    <property type="match status" value="1"/>
</dbReference>
<dbReference type="STRING" id="1654360.EA58_16580"/>
<dbReference type="InterPro" id="IPR015943">
    <property type="entry name" value="WD40/YVTN_repeat-like_dom_sf"/>
</dbReference>
<dbReference type="Pfam" id="PF13449">
    <property type="entry name" value="Phytase-like"/>
    <property type="match status" value="1"/>
</dbReference>
<accession>A0A066RJN1</accession>
<feature type="chain" id="PRO_5001625809" evidence="1">
    <location>
        <begin position="28"/>
        <end position="737"/>
    </location>
</feature>
<dbReference type="RefSeq" id="WP_036754915.1">
    <property type="nucleotide sequence ID" value="NZ_JAGSGC010000002.1"/>
</dbReference>
<organism evidence="3 4">
    <name type="scientific">Photobacterium galatheae</name>
    <dbReference type="NCBI Taxonomy" id="1654360"/>
    <lineage>
        <taxon>Bacteria</taxon>
        <taxon>Pseudomonadati</taxon>
        <taxon>Pseudomonadota</taxon>
        <taxon>Gammaproteobacteria</taxon>
        <taxon>Vibrionales</taxon>
        <taxon>Vibrionaceae</taxon>
        <taxon>Photobacterium</taxon>
    </lineage>
</organism>